<evidence type="ECO:0000313" key="2">
    <source>
        <dbReference type="EMBL" id="CAH3026035.1"/>
    </source>
</evidence>
<reference evidence="2 3" key="1">
    <citation type="submission" date="2022-05" db="EMBL/GenBank/DDBJ databases">
        <authorList>
            <consortium name="Genoscope - CEA"/>
            <person name="William W."/>
        </authorList>
    </citation>
    <scope>NUCLEOTIDE SEQUENCE [LARGE SCALE GENOMIC DNA]</scope>
</reference>
<accession>A0ABN8MDT8</accession>
<protein>
    <recommendedName>
        <fullName evidence="4">Tick transposon</fullName>
    </recommendedName>
</protein>
<proteinExistence type="predicted"/>
<evidence type="ECO:0008006" key="4">
    <source>
        <dbReference type="Google" id="ProtNLM"/>
    </source>
</evidence>
<dbReference type="PANTHER" id="PTHR47510">
    <property type="entry name" value="REVERSE TRANSCRIPTASE DOMAIN-CONTAINING PROTEIN"/>
    <property type="match status" value="1"/>
</dbReference>
<keyword evidence="1" id="KW-0812">Transmembrane</keyword>
<sequence>IHSRDPPWVNPALKDLIRRRQRARAENHQPMFRFLRNRVNRERKFCRQRYYDSKVSQLKECKPSAWWKEVKKLSSMSSAVRDLDEQMSSLQHISEESLSASDLANLINDTFVSTMQDFTPDALRQAILETLSRRRQSITTKPFDSITCNSDHKLHELLPPRNNCESNLRRKRNFNVPLAETKRLKNTFIYSNYFIIVTINLIQLLATILIRINYLTLSLEALKAIPKTPTPLLIP</sequence>
<dbReference type="Proteomes" id="UP001159427">
    <property type="component" value="Unassembled WGS sequence"/>
</dbReference>
<keyword evidence="1" id="KW-0472">Membrane</keyword>
<feature type="non-terminal residue" evidence="2">
    <location>
        <position position="1"/>
    </location>
</feature>
<name>A0ABN8MDT8_9CNID</name>
<feature type="transmembrane region" description="Helical" evidence="1">
    <location>
        <begin position="192"/>
        <end position="212"/>
    </location>
</feature>
<keyword evidence="3" id="KW-1185">Reference proteome</keyword>
<dbReference type="EMBL" id="CALNXI010000385">
    <property type="protein sequence ID" value="CAH3026035.1"/>
    <property type="molecule type" value="Genomic_DNA"/>
</dbReference>
<organism evidence="2 3">
    <name type="scientific">Porites evermanni</name>
    <dbReference type="NCBI Taxonomy" id="104178"/>
    <lineage>
        <taxon>Eukaryota</taxon>
        <taxon>Metazoa</taxon>
        <taxon>Cnidaria</taxon>
        <taxon>Anthozoa</taxon>
        <taxon>Hexacorallia</taxon>
        <taxon>Scleractinia</taxon>
        <taxon>Fungiina</taxon>
        <taxon>Poritidae</taxon>
        <taxon>Porites</taxon>
    </lineage>
</organism>
<evidence type="ECO:0000313" key="3">
    <source>
        <dbReference type="Proteomes" id="UP001159427"/>
    </source>
</evidence>
<evidence type="ECO:0000256" key="1">
    <source>
        <dbReference type="SAM" id="Phobius"/>
    </source>
</evidence>
<comment type="caution">
    <text evidence="2">The sequence shown here is derived from an EMBL/GenBank/DDBJ whole genome shotgun (WGS) entry which is preliminary data.</text>
</comment>
<keyword evidence="1" id="KW-1133">Transmembrane helix</keyword>
<gene>
    <name evidence="2" type="ORF">PEVE_00027886</name>
</gene>
<dbReference type="PANTHER" id="PTHR47510:SF3">
    <property type="entry name" value="ENDO_EXONUCLEASE_PHOSPHATASE DOMAIN-CONTAINING PROTEIN"/>
    <property type="match status" value="1"/>
</dbReference>